<name>A0ACA9QWT0_9GLOM</name>
<protein>
    <submittedName>
        <fullName evidence="1">12412_t:CDS:1</fullName>
    </submittedName>
</protein>
<proteinExistence type="predicted"/>
<organism evidence="1 2">
    <name type="scientific">Acaulospora colombiana</name>
    <dbReference type="NCBI Taxonomy" id="27376"/>
    <lineage>
        <taxon>Eukaryota</taxon>
        <taxon>Fungi</taxon>
        <taxon>Fungi incertae sedis</taxon>
        <taxon>Mucoromycota</taxon>
        <taxon>Glomeromycotina</taxon>
        <taxon>Glomeromycetes</taxon>
        <taxon>Diversisporales</taxon>
        <taxon>Acaulosporaceae</taxon>
        <taxon>Acaulospora</taxon>
    </lineage>
</organism>
<accession>A0ACA9QWT0</accession>
<dbReference type="Proteomes" id="UP000789525">
    <property type="component" value="Unassembled WGS sequence"/>
</dbReference>
<feature type="non-terminal residue" evidence="1">
    <location>
        <position position="1"/>
    </location>
</feature>
<sequence>GEYRRKRIEKKLIRIIERILKFRKLRKQYGATPEDDTMMRFIIEDLDDEIDINIENISLEDN</sequence>
<evidence type="ECO:0000313" key="2">
    <source>
        <dbReference type="Proteomes" id="UP000789525"/>
    </source>
</evidence>
<gene>
    <name evidence="1" type="ORF">ACOLOM_LOCUS13532</name>
</gene>
<keyword evidence="2" id="KW-1185">Reference proteome</keyword>
<evidence type="ECO:0000313" key="1">
    <source>
        <dbReference type="EMBL" id="CAG8767359.1"/>
    </source>
</evidence>
<reference evidence="1" key="1">
    <citation type="submission" date="2021-06" db="EMBL/GenBank/DDBJ databases">
        <authorList>
            <person name="Kallberg Y."/>
            <person name="Tangrot J."/>
            <person name="Rosling A."/>
        </authorList>
    </citation>
    <scope>NUCLEOTIDE SEQUENCE</scope>
    <source>
        <strain evidence="1">CL356</strain>
    </source>
</reference>
<comment type="caution">
    <text evidence="1">The sequence shown here is derived from an EMBL/GenBank/DDBJ whole genome shotgun (WGS) entry which is preliminary data.</text>
</comment>
<dbReference type="EMBL" id="CAJVPT010062682">
    <property type="protein sequence ID" value="CAG8767359.1"/>
    <property type="molecule type" value="Genomic_DNA"/>
</dbReference>